<dbReference type="Pfam" id="PF03807">
    <property type="entry name" value="F420_oxidored"/>
    <property type="match status" value="1"/>
</dbReference>
<keyword evidence="5 7" id="KW-0028">Amino-acid biosynthesis</keyword>
<evidence type="ECO:0000256" key="7">
    <source>
        <dbReference type="RuleBase" id="RU003903"/>
    </source>
</evidence>
<dbReference type="InterPro" id="IPR028939">
    <property type="entry name" value="P5C_Rdtase_cat_N"/>
</dbReference>
<feature type="domain" description="Pyrroline-5-carboxylate reductase catalytic N-terminal" evidence="8">
    <location>
        <begin position="2"/>
        <end position="89"/>
    </location>
</feature>
<dbReference type="PANTHER" id="PTHR11645:SF0">
    <property type="entry name" value="PYRROLINE-5-CARBOXYLATE REDUCTASE 3"/>
    <property type="match status" value="1"/>
</dbReference>
<dbReference type="InterPro" id="IPR036291">
    <property type="entry name" value="NAD(P)-bd_dom_sf"/>
</dbReference>
<comment type="pathway">
    <text evidence="5 7">Amino-acid biosynthesis; L-proline biosynthesis; L-proline from L-glutamate 5-semialdehyde: step 1/1.</text>
</comment>
<evidence type="ECO:0000259" key="9">
    <source>
        <dbReference type="Pfam" id="PF14748"/>
    </source>
</evidence>
<comment type="catalytic activity">
    <reaction evidence="5 7">
        <text>L-proline + NADP(+) = (S)-1-pyrroline-5-carboxylate + NADPH + 2 H(+)</text>
        <dbReference type="Rhea" id="RHEA:14109"/>
        <dbReference type="ChEBI" id="CHEBI:15378"/>
        <dbReference type="ChEBI" id="CHEBI:17388"/>
        <dbReference type="ChEBI" id="CHEBI:57783"/>
        <dbReference type="ChEBI" id="CHEBI:58349"/>
        <dbReference type="ChEBI" id="CHEBI:60039"/>
        <dbReference type="EC" id="1.5.1.2"/>
    </reaction>
</comment>
<dbReference type="InterPro" id="IPR000304">
    <property type="entry name" value="Pyrroline-COOH_reductase"/>
</dbReference>
<comment type="caution">
    <text evidence="10">The sequence shown here is derived from an EMBL/GenBank/DDBJ whole genome shotgun (WGS) entry which is preliminary data.</text>
</comment>
<evidence type="ECO:0000256" key="4">
    <source>
        <dbReference type="ARBA" id="ARBA00023002"/>
    </source>
</evidence>
<dbReference type="InterPro" id="IPR053790">
    <property type="entry name" value="P5CR-like_CS"/>
</dbReference>
<dbReference type="SUPFAM" id="SSF48179">
    <property type="entry name" value="6-phosphogluconate dehydrogenase C-terminal domain-like"/>
    <property type="match status" value="1"/>
</dbReference>
<evidence type="ECO:0000313" key="11">
    <source>
        <dbReference type="Proteomes" id="UP001595901"/>
    </source>
</evidence>
<evidence type="ECO:0000256" key="5">
    <source>
        <dbReference type="HAMAP-Rule" id="MF_01925"/>
    </source>
</evidence>
<dbReference type="EMBL" id="JBHSAC010000024">
    <property type="protein sequence ID" value="MFC3931697.1"/>
    <property type="molecule type" value="Genomic_DNA"/>
</dbReference>
<dbReference type="Pfam" id="PF14748">
    <property type="entry name" value="P5CR_dimer"/>
    <property type="match status" value="1"/>
</dbReference>
<evidence type="ECO:0000313" key="10">
    <source>
        <dbReference type="EMBL" id="MFC3931697.1"/>
    </source>
</evidence>
<keyword evidence="2 5" id="KW-0641">Proline biosynthesis</keyword>
<dbReference type="PROSITE" id="PS00521">
    <property type="entry name" value="P5CR"/>
    <property type="match status" value="1"/>
</dbReference>
<dbReference type="HAMAP" id="MF_01925">
    <property type="entry name" value="P5C_reductase"/>
    <property type="match status" value="1"/>
</dbReference>
<gene>
    <name evidence="5 10" type="primary">proC</name>
    <name evidence="10" type="ORF">ACFOSE_02675</name>
</gene>
<comment type="function">
    <text evidence="5">Catalyzes the reduction of 1-pyrroline-5-carboxylate (PCA) to L-proline.</text>
</comment>
<reference evidence="11" key="1">
    <citation type="journal article" date="2019" name="Int. J. Syst. Evol. Microbiol.">
        <title>The Global Catalogue of Microorganisms (GCM) 10K type strain sequencing project: providing services to taxonomists for standard genome sequencing and annotation.</title>
        <authorList>
            <consortium name="The Broad Institute Genomics Platform"/>
            <consortium name="The Broad Institute Genome Sequencing Center for Infectious Disease"/>
            <person name="Wu L."/>
            <person name="Ma J."/>
        </authorList>
    </citation>
    <scope>NUCLEOTIDE SEQUENCE [LARGE SCALE GENOMIC DNA]</scope>
    <source>
        <strain evidence="11">CCUG 58728</strain>
    </source>
</reference>
<comment type="catalytic activity">
    <reaction evidence="5">
        <text>L-proline + NAD(+) = (S)-1-pyrroline-5-carboxylate + NADH + 2 H(+)</text>
        <dbReference type="Rhea" id="RHEA:14105"/>
        <dbReference type="ChEBI" id="CHEBI:15378"/>
        <dbReference type="ChEBI" id="CHEBI:17388"/>
        <dbReference type="ChEBI" id="CHEBI:57540"/>
        <dbReference type="ChEBI" id="CHEBI:57945"/>
        <dbReference type="ChEBI" id="CHEBI:60039"/>
        <dbReference type="EC" id="1.5.1.2"/>
    </reaction>
</comment>
<evidence type="ECO:0000256" key="2">
    <source>
        <dbReference type="ARBA" id="ARBA00022650"/>
    </source>
</evidence>
<dbReference type="SUPFAM" id="SSF51735">
    <property type="entry name" value="NAD(P)-binding Rossmann-fold domains"/>
    <property type="match status" value="1"/>
</dbReference>
<evidence type="ECO:0000256" key="1">
    <source>
        <dbReference type="ARBA" id="ARBA00005525"/>
    </source>
</evidence>
<dbReference type="Gene3D" id="3.40.50.720">
    <property type="entry name" value="NAD(P)-binding Rossmann-like Domain"/>
    <property type="match status" value="1"/>
</dbReference>
<keyword evidence="5" id="KW-0963">Cytoplasm</keyword>
<dbReference type="RefSeq" id="WP_380430175.1">
    <property type="nucleotide sequence ID" value="NZ_JBHSAC010000024.1"/>
</dbReference>
<comment type="similarity">
    <text evidence="1 5 7">Belongs to the pyrroline-5-carboxylate reductase family.</text>
</comment>
<evidence type="ECO:0000259" key="8">
    <source>
        <dbReference type="Pfam" id="PF03807"/>
    </source>
</evidence>
<dbReference type="NCBIfam" id="TIGR00112">
    <property type="entry name" value="proC"/>
    <property type="match status" value="1"/>
</dbReference>
<dbReference type="Gene3D" id="1.10.3730.10">
    <property type="entry name" value="ProC C-terminal domain-like"/>
    <property type="match status" value="1"/>
</dbReference>
<accession>A0ABV8CZW9</accession>
<dbReference type="GO" id="GO:0004735">
    <property type="term" value="F:pyrroline-5-carboxylate reductase activity"/>
    <property type="evidence" value="ECO:0007669"/>
    <property type="project" value="UniProtKB-EC"/>
</dbReference>
<proteinExistence type="inferred from homology"/>
<protein>
    <recommendedName>
        <fullName evidence="5 6">Pyrroline-5-carboxylate reductase</fullName>
        <shortName evidence="5">P5C reductase</shortName>
        <shortName evidence="5">P5CR</shortName>
        <ecNumber evidence="5 6">1.5.1.2</ecNumber>
    </recommendedName>
    <alternativeName>
        <fullName evidence="5">PCA reductase</fullName>
    </alternativeName>
</protein>
<dbReference type="EC" id="1.5.1.2" evidence="5 6"/>
<dbReference type="PIRSF" id="PIRSF000193">
    <property type="entry name" value="Pyrrol-5-carb_rd"/>
    <property type="match status" value="1"/>
</dbReference>
<feature type="domain" description="Pyrroline-5-carboxylate reductase dimerisation" evidence="9">
    <location>
        <begin position="152"/>
        <end position="256"/>
    </location>
</feature>
<sequence>MKIGFIGLGKMSTAIIRGLKNTSFEIIAAGRDPQKTAQDAEQLGITAISEHQALIEQADLIILGVKPQVLPSITAKLHFRQPVISMAAGISLNRLAELIDDKLPLIRIMPNINAQILESSTAICGNDKVDAGLMDLAKEITNSFGRTFDIAEKDFDTFTALAGSGPAYIYLFIETLSLAGVKHGLTKNQALDIVSHTMLASVQNLIANNDSPHDLIDKISSPGGTTIAGLLELEKNGLTTSVIAGIDAAIDRAKKL</sequence>
<organism evidence="10 11">
    <name type="scientific">Streptococcus dentapri</name>
    <dbReference type="NCBI Taxonomy" id="573564"/>
    <lineage>
        <taxon>Bacteria</taxon>
        <taxon>Bacillati</taxon>
        <taxon>Bacillota</taxon>
        <taxon>Bacilli</taxon>
        <taxon>Lactobacillales</taxon>
        <taxon>Streptococcaceae</taxon>
        <taxon>Streptococcus</taxon>
    </lineage>
</organism>
<dbReference type="PANTHER" id="PTHR11645">
    <property type="entry name" value="PYRROLINE-5-CARBOXYLATE REDUCTASE"/>
    <property type="match status" value="1"/>
</dbReference>
<dbReference type="Proteomes" id="UP001595901">
    <property type="component" value="Unassembled WGS sequence"/>
</dbReference>
<dbReference type="InterPro" id="IPR029036">
    <property type="entry name" value="P5CR_dimer"/>
</dbReference>
<dbReference type="InterPro" id="IPR008927">
    <property type="entry name" value="6-PGluconate_DH-like_C_sf"/>
</dbReference>
<keyword evidence="4 5" id="KW-0560">Oxidoreductase</keyword>
<evidence type="ECO:0000256" key="6">
    <source>
        <dbReference type="NCBIfam" id="TIGR00112"/>
    </source>
</evidence>
<keyword evidence="3 5" id="KW-0521">NADP</keyword>
<evidence type="ECO:0000256" key="3">
    <source>
        <dbReference type="ARBA" id="ARBA00022857"/>
    </source>
</evidence>
<name>A0ABV8CZW9_9STRE</name>
<comment type="subcellular location">
    <subcellularLocation>
        <location evidence="5">Cytoplasm</location>
    </subcellularLocation>
</comment>
<keyword evidence="11" id="KW-1185">Reference proteome</keyword>